<dbReference type="EMBL" id="CAMGYJ010000002">
    <property type="protein sequence ID" value="CAI0382979.1"/>
    <property type="molecule type" value="Genomic_DNA"/>
</dbReference>
<dbReference type="AlphaFoldDB" id="A0AAV0HCJ0"/>
<reference evidence="1" key="1">
    <citation type="submission" date="2022-08" db="EMBL/GenBank/DDBJ databases">
        <authorList>
            <person name="Gutierrez-Valencia J."/>
        </authorList>
    </citation>
    <scope>NUCLEOTIDE SEQUENCE</scope>
</reference>
<dbReference type="Proteomes" id="UP001154282">
    <property type="component" value="Unassembled WGS sequence"/>
</dbReference>
<sequence length="100" mass="11857">GWTGGFNNKGWKAFFSSSQFTTAMDEPKTLRGKKRERNKREGTKLLWVVGCVRVIKVSGSQLRSRNRHWRFVEAHGRLVGKLRRRHRRRRLQQNSKRLVP</sequence>
<organism evidence="1 2">
    <name type="scientific">Linum tenue</name>
    <dbReference type="NCBI Taxonomy" id="586396"/>
    <lineage>
        <taxon>Eukaryota</taxon>
        <taxon>Viridiplantae</taxon>
        <taxon>Streptophyta</taxon>
        <taxon>Embryophyta</taxon>
        <taxon>Tracheophyta</taxon>
        <taxon>Spermatophyta</taxon>
        <taxon>Magnoliopsida</taxon>
        <taxon>eudicotyledons</taxon>
        <taxon>Gunneridae</taxon>
        <taxon>Pentapetalae</taxon>
        <taxon>rosids</taxon>
        <taxon>fabids</taxon>
        <taxon>Malpighiales</taxon>
        <taxon>Linaceae</taxon>
        <taxon>Linum</taxon>
    </lineage>
</organism>
<evidence type="ECO:0000313" key="2">
    <source>
        <dbReference type="Proteomes" id="UP001154282"/>
    </source>
</evidence>
<protein>
    <submittedName>
        <fullName evidence="1">Uncharacterized protein</fullName>
    </submittedName>
</protein>
<gene>
    <name evidence="1" type="ORF">LITE_LOCUS3802</name>
</gene>
<comment type="caution">
    <text evidence="1">The sequence shown here is derived from an EMBL/GenBank/DDBJ whole genome shotgun (WGS) entry which is preliminary data.</text>
</comment>
<keyword evidence="2" id="KW-1185">Reference proteome</keyword>
<evidence type="ECO:0000313" key="1">
    <source>
        <dbReference type="EMBL" id="CAI0382979.1"/>
    </source>
</evidence>
<name>A0AAV0HCJ0_9ROSI</name>
<feature type="non-terminal residue" evidence="1">
    <location>
        <position position="1"/>
    </location>
</feature>
<proteinExistence type="predicted"/>
<accession>A0AAV0HCJ0</accession>